<protein>
    <recommendedName>
        <fullName evidence="1">Serine/threonine-protein kinase ULK4/RUNKEL HEAT repeats domain-containing protein</fullName>
    </recommendedName>
</protein>
<dbReference type="EMBL" id="JAIQCJ010002072">
    <property type="protein sequence ID" value="KAJ8784087.1"/>
    <property type="molecule type" value="Genomic_DNA"/>
</dbReference>
<dbReference type="AlphaFoldDB" id="A0AB34GYQ2"/>
<organism evidence="2 3">
    <name type="scientific">Eschrichtius robustus</name>
    <name type="common">California gray whale</name>
    <name type="synonym">Eschrichtius gibbosus</name>
    <dbReference type="NCBI Taxonomy" id="9764"/>
    <lineage>
        <taxon>Eukaryota</taxon>
        <taxon>Metazoa</taxon>
        <taxon>Chordata</taxon>
        <taxon>Craniata</taxon>
        <taxon>Vertebrata</taxon>
        <taxon>Euteleostomi</taxon>
        <taxon>Mammalia</taxon>
        <taxon>Eutheria</taxon>
        <taxon>Laurasiatheria</taxon>
        <taxon>Artiodactyla</taxon>
        <taxon>Whippomorpha</taxon>
        <taxon>Cetacea</taxon>
        <taxon>Mysticeti</taxon>
        <taxon>Eschrichtiidae</taxon>
        <taxon>Eschrichtius</taxon>
    </lineage>
</organism>
<dbReference type="InterPro" id="IPR045906">
    <property type="entry name" value="ULK4"/>
</dbReference>
<gene>
    <name evidence="2" type="ORF">J1605_008587</name>
</gene>
<accession>A0AB34GYQ2</accession>
<evidence type="ECO:0000313" key="2">
    <source>
        <dbReference type="EMBL" id="KAJ8784087.1"/>
    </source>
</evidence>
<feature type="domain" description="Serine/threonine-protein kinase ULK4/RUNKEL HEAT repeats" evidence="1">
    <location>
        <begin position="75"/>
        <end position="139"/>
    </location>
</feature>
<comment type="caution">
    <text evidence="2">The sequence shown here is derived from an EMBL/GenBank/DDBJ whole genome shotgun (WGS) entry which is preliminary data.</text>
</comment>
<reference evidence="2 3" key="1">
    <citation type="submission" date="2022-11" db="EMBL/GenBank/DDBJ databases">
        <title>Whole genome sequence of Eschrichtius robustus ER-17-0199.</title>
        <authorList>
            <person name="Bruniche-Olsen A."/>
            <person name="Black A.N."/>
            <person name="Fields C.J."/>
            <person name="Walden K."/>
            <person name="Dewoody J.A."/>
        </authorList>
    </citation>
    <scope>NUCLEOTIDE SEQUENCE [LARGE SCALE GENOMIC DNA]</scope>
    <source>
        <strain evidence="2">ER-17-0199</strain>
        <tissue evidence="2">Blubber</tissue>
    </source>
</reference>
<evidence type="ECO:0000259" key="1">
    <source>
        <dbReference type="Pfam" id="PF23606"/>
    </source>
</evidence>
<dbReference type="PANTHER" id="PTHR46240">
    <property type="entry name" value="SER/THR PROTEIN KINASE ULK4"/>
    <property type="match status" value="1"/>
</dbReference>
<proteinExistence type="predicted"/>
<name>A0AB34GYQ2_ESCRO</name>
<dbReference type="Proteomes" id="UP001159641">
    <property type="component" value="Unassembled WGS sequence"/>
</dbReference>
<keyword evidence="3" id="KW-1185">Reference proteome</keyword>
<dbReference type="InterPro" id="IPR056981">
    <property type="entry name" value="HEAT_ULK4_RUNKEL"/>
</dbReference>
<sequence>MIRSVKNSHVKKSGVPLKGFKHRSKVVDKISLDVRLVMYIERDSRKTTPGKEQQSGNEYLSKCLDLLICHIVQELPRILGDILNALVNVSGRKHPSTVQAKQLKMCLPLMPIVLHLVTSQVFRPQVVTEEFLFSYGTILVSNAEFFTFRIKMWLSLLFVGFGVRMR</sequence>
<dbReference type="PANTHER" id="PTHR46240:SF1">
    <property type="entry name" value="SERINE_THREONINE-PROTEIN KINASE ULK4"/>
    <property type="match status" value="1"/>
</dbReference>
<evidence type="ECO:0000313" key="3">
    <source>
        <dbReference type="Proteomes" id="UP001159641"/>
    </source>
</evidence>
<dbReference type="Pfam" id="PF23606">
    <property type="entry name" value="HEAT_ULK4"/>
    <property type="match status" value="1"/>
</dbReference>